<evidence type="ECO:0000313" key="3">
    <source>
        <dbReference type="Proteomes" id="UP000316798"/>
    </source>
</evidence>
<dbReference type="Proteomes" id="UP000316798">
    <property type="component" value="Chromosome"/>
</dbReference>
<keyword evidence="3" id="KW-1185">Reference proteome</keyword>
<dbReference type="OrthoDB" id="9810922at2"/>
<evidence type="ECO:0000259" key="1">
    <source>
        <dbReference type="Pfam" id="PF00550"/>
    </source>
</evidence>
<dbReference type="KEGG" id="rhf:EUB48_11610"/>
<protein>
    <submittedName>
        <fullName evidence="2">Acyl carrier protein</fullName>
    </submittedName>
</protein>
<dbReference type="Gene3D" id="1.10.1200.10">
    <property type="entry name" value="ACP-like"/>
    <property type="match status" value="1"/>
</dbReference>
<organism evidence="2 3">
    <name type="scientific">Rhodoferax sediminis</name>
    <dbReference type="NCBI Taxonomy" id="2509614"/>
    <lineage>
        <taxon>Bacteria</taxon>
        <taxon>Pseudomonadati</taxon>
        <taxon>Pseudomonadota</taxon>
        <taxon>Betaproteobacteria</taxon>
        <taxon>Burkholderiales</taxon>
        <taxon>Comamonadaceae</taxon>
        <taxon>Rhodoferax</taxon>
    </lineage>
</organism>
<reference evidence="2 3" key="1">
    <citation type="submission" date="2019-01" db="EMBL/GenBank/DDBJ databases">
        <title>Genomic insights into a novel species Rhodoferax sp.</title>
        <authorList>
            <person name="Jin L."/>
        </authorList>
    </citation>
    <scope>NUCLEOTIDE SEQUENCE [LARGE SCALE GENOMIC DNA]</scope>
    <source>
        <strain evidence="2 3">CHu59-6-5</strain>
    </source>
</reference>
<dbReference type="InterPro" id="IPR009081">
    <property type="entry name" value="PP-bd_ACP"/>
</dbReference>
<dbReference type="InterPro" id="IPR036736">
    <property type="entry name" value="ACP-like_sf"/>
</dbReference>
<sequence length="85" mass="9425">MNDSQLRATVLATLLSIAPEVDVALLRDSRPLRQQVDLDSMDWLNFLIGLSQQLKVEIAESDYGALVTLTDLLAYLRARLPPDSA</sequence>
<proteinExistence type="predicted"/>
<feature type="domain" description="Carrier" evidence="1">
    <location>
        <begin position="11"/>
        <end position="76"/>
    </location>
</feature>
<dbReference type="AlphaFoldDB" id="A0A515DBT1"/>
<dbReference type="Pfam" id="PF00550">
    <property type="entry name" value="PP-binding"/>
    <property type="match status" value="1"/>
</dbReference>
<dbReference type="RefSeq" id="WP_142819272.1">
    <property type="nucleotide sequence ID" value="NZ_CP035503.1"/>
</dbReference>
<dbReference type="SUPFAM" id="SSF47336">
    <property type="entry name" value="ACP-like"/>
    <property type="match status" value="1"/>
</dbReference>
<evidence type="ECO:0000313" key="2">
    <source>
        <dbReference type="EMBL" id="QDL37845.1"/>
    </source>
</evidence>
<name>A0A515DBT1_9BURK</name>
<accession>A0A515DBT1</accession>
<dbReference type="EMBL" id="CP035503">
    <property type="protein sequence ID" value="QDL37845.1"/>
    <property type="molecule type" value="Genomic_DNA"/>
</dbReference>
<gene>
    <name evidence="2" type="ORF">EUB48_11610</name>
</gene>